<name>A0A4Q7KPZ9_9PSEU</name>
<dbReference type="PANTHER" id="PTHR43022">
    <property type="entry name" value="PROTEIN SMF"/>
    <property type="match status" value="1"/>
</dbReference>
<organism evidence="3 4">
    <name type="scientific">Herbihabitans rhizosphaerae</name>
    <dbReference type="NCBI Taxonomy" id="1872711"/>
    <lineage>
        <taxon>Bacteria</taxon>
        <taxon>Bacillati</taxon>
        <taxon>Actinomycetota</taxon>
        <taxon>Actinomycetes</taxon>
        <taxon>Pseudonocardiales</taxon>
        <taxon>Pseudonocardiaceae</taxon>
        <taxon>Herbihabitans</taxon>
    </lineage>
</organism>
<evidence type="ECO:0000256" key="1">
    <source>
        <dbReference type="ARBA" id="ARBA00006525"/>
    </source>
</evidence>
<sequence>MTAGHARDPFGPATPVSGVGTATVSGMRAWGGDERAALVALLRTRPDGQSWSQLAARVAEVGSARQIWESSYPGDLFGENDEAITSAAGDIATWRDQPYRFLTFMDADYPAQLRDVHEFPPVLFSRGRLRPNDAGVSVVGSRAASDAAVRDASEVARLIVDRGLTVISGLAAGIDAAAHEAALAHGGRTVAVIGTGIERYYPAANRDLQDRIAHNGLLLSQFWPNSPPTKLSFPLRNATMSAYGKATVIVEAGEKSGARIQARVAVAHGRPVILMKSVVLATEWGRALRDQPGVTIADSPDEAAAQIDKILLDDELVARLLTSAGG</sequence>
<proteinExistence type="inferred from homology"/>
<dbReference type="GO" id="GO:0009294">
    <property type="term" value="P:DNA-mediated transformation"/>
    <property type="evidence" value="ECO:0007669"/>
    <property type="project" value="InterPro"/>
</dbReference>
<accession>A0A4Q7KPZ9</accession>
<dbReference type="InterPro" id="IPR003488">
    <property type="entry name" value="DprA"/>
</dbReference>
<evidence type="ECO:0000313" key="3">
    <source>
        <dbReference type="EMBL" id="RZS38869.1"/>
    </source>
</evidence>
<evidence type="ECO:0000259" key="2">
    <source>
        <dbReference type="Pfam" id="PF02481"/>
    </source>
</evidence>
<gene>
    <name evidence="3" type="ORF">EV193_10480</name>
</gene>
<protein>
    <submittedName>
        <fullName evidence="3">DNA processing protein</fullName>
    </submittedName>
</protein>
<dbReference type="Pfam" id="PF02481">
    <property type="entry name" value="DNA_processg_A"/>
    <property type="match status" value="1"/>
</dbReference>
<comment type="caution">
    <text evidence="3">The sequence shown here is derived from an EMBL/GenBank/DDBJ whole genome shotgun (WGS) entry which is preliminary data.</text>
</comment>
<dbReference type="InterPro" id="IPR057666">
    <property type="entry name" value="DrpA_SLOG"/>
</dbReference>
<feature type="domain" description="Smf/DprA SLOG" evidence="2">
    <location>
        <begin position="101"/>
        <end position="279"/>
    </location>
</feature>
<comment type="similarity">
    <text evidence="1">Belongs to the DprA/Smf family.</text>
</comment>
<dbReference type="EMBL" id="SGWQ01000004">
    <property type="protein sequence ID" value="RZS38869.1"/>
    <property type="molecule type" value="Genomic_DNA"/>
</dbReference>
<evidence type="ECO:0000313" key="4">
    <source>
        <dbReference type="Proteomes" id="UP000294257"/>
    </source>
</evidence>
<dbReference type="SUPFAM" id="SSF102405">
    <property type="entry name" value="MCP/YpsA-like"/>
    <property type="match status" value="1"/>
</dbReference>
<dbReference type="AlphaFoldDB" id="A0A4Q7KPZ9"/>
<dbReference type="Proteomes" id="UP000294257">
    <property type="component" value="Unassembled WGS sequence"/>
</dbReference>
<dbReference type="PANTHER" id="PTHR43022:SF1">
    <property type="entry name" value="PROTEIN SMF"/>
    <property type="match status" value="1"/>
</dbReference>
<reference evidence="3 4" key="1">
    <citation type="submission" date="2019-02" db="EMBL/GenBank/DDBJ databases">
        <title>Genomic Encyclopedia of Type Strains, Phase IV (KMG-IV): sequencing the most valuable type-strain genomes for metagenomic binning, comparative biology and taxonomic classification.</title>
        <authorList>
            <person name="Goeker M."/>
        </authorList>
    </citation>
    <scope>NUCLEOTIDE SEQUENCE [LARGE SCALE GENOMIC DNA]</scope>
    <source>
        <strain evidence="3 4">DSM 101727</strain>
    </source>
</reference>
<keyword evidence="4" id="KW-1185">Reference proteome</keyword>
<dbReference type="Gene3D" id="3.40.50.450">
    <property type="match status" value="1"/>
</dbReference>